<dbReference type="AlphaFoldDB" id="A0A8J6BBG6"/>
<protein>
    <submittedName>
        <fullName evidence="1">Uncharacterized protein</fullName>
    </submittedName>
</protein>
<dbReference type="PANTHER" id="PTHR47326:SF1">
    <property type="entry name" value="HTH PSQ-TYPE DOMAIN-CONTAINING PROTEIN"/>
    <property type="match status" value="1"/>
</dbReference>
<dbReference type="Proteomes" id="UP000770717">
    <property type="component" value="Unassembled WGS sequence"/>
</dbReference>
<reference evidence="1" key="1">
    <citation type="thesis" date="2020" institute="ProQuest LLC" country="789 East Eisenhower Parkway, Ann Arbor, MI, USA">
        <title>Comparative Genomics and Chromosome Evolution.</title>
        <authorList>
            <person name="Mudd A.B."/>
        </authorList>
    </citation>
    <scope>NUCLEOTIDE SEQUENCE</scope>
    <source>
        <strain evidence="1">HN-11 Male</strain>
        <tissue evidence="1">Kidney and liver</tissue>
    </source>
</reference>
<keyword evidence="2" id="KW-1185">Reference proteome</keyword>
<dbReference type="PANTHER" id="PTHR47326">
    <property type="entry name" value="TRANSPOSABLE ELEMENT TC3 TRANSPOSASE-LIKE PROTEIN"/>
    <property type="match status" value="1"/>
</dbReference>
<accession>A0A8J6BBG6</accession>
<comment type="caution">
    <text evidence="1">The sequence shown here is derived from an EMBL/GenBank/DDBJ whole genome shotgun (WGS) entry which is preliminary data.</text>
</comment>
<dbReference type="OrthoDB" id="9986190at2759"/>
<dbReference type="Gene3D" id="3.30.420.10">
    <property type="entry name" value="Ribonuclease H-like superfamily/Ribonuclease H"/>
    <property type="match status" value="1"/>
</dbReference>
<dbReference type="InterPro" id="IPR036397">
    <property type="entry name" value="RNaseH_sf"/>
</dbReference>
<evidence type="ECO:0000313" key="2">
    <source>
        <dbReference type="Proteomes" id="UP000770717"/>
    </source>
</evidence>
<organism evidence="1 2">
    <name type="scientific">Eleutherodactylus coqui</name>
    <name type="common">Puerto Rican coqui</name>
    <dbReference type="NCBI Taxonomy" id="57060"/>
    <lineage>
        <taxon>Eukaryota</taxon>
        <taxon>Metazoa</taxon>
        <taxon>Chordata</taxon>
        <taxon>Craniata</taxon>
        <taxon>Vertebrata</taxon>
        <taxon>Euteleostomi</taxon>
        <taxon>Amphibia</taxon>
        <taxon>Batrachia</taxon>
        <taxon>Anura</taxon>
        <taxon>Neobatrachia</taxon>
        <taxon>Hyloidea</taxon>
        <taxon>Eleutherodactylidae</taxon>
        <taxon>Eleutherodactylinae</taxon>
        <taxon>Eleutherodactylus</taxon>
        <taxon>Eleutherodactylus</taxon>
    </lineage>
</organism>
<dbReference type="GO" id="GO:0003676">
    <property type="term" value="F:nucleic acid binding"/>
    <property type="evidence" value="ECO:0007669"/>
    <property type="project" value="InterPro"/>
</dbReference>
<gene>
    <name evidence="1" type="ORF">GDO78_021414</name>
</gene>
<dbReference type="EMBL" id="WNTK01063535">
    <property type="protein sequence ID" value="KAG9460505.1"/>
    <property type="molecule type" value="Genomic_DNA"/>
</dbReference>
<sequence length="85" mass="9759">MPVENAYGCECLHISRGLHEGLHMYPYQVHTAQQLKPDNKPTRREFATKILDCINTDSDFLGKVLFSDEATFHLSGYVCHHNVRI</sequence>
<proteinExistence type="predicted"/>
<evidence type="ECO:0000313" key="1">
    <source>
        <dbReference type="EMBL" id="KAG9460505.1"/>
    </source>
</evidence>
<name>A0A8J6BBG6_ELECQ</name>